<protein>
    <submittedName>
        <fullName evidence="2">Uncharacterized protein</fullName>
    </submittedName>
</protein>
<dbReference type="AlphaFoldDB" id="A9UTC6"/>
<feature type="region of interest" description="Disordered" evidence="1">
    <location>
        <begin position="504"/>
        <end position="527"/>
    </location>
</feature>
<feature type="region of interest" description="Disordered" evidence="1">
    <location>
        <begin position="1"/>
        <end position="280"/>
    </location>
</feature>
<feature type="compositionally biased region" description="Basic and acidic residues" evidence="1">
    <location>
        <begin position="12"/>
        <end position="41"/>
    </location>
</feature>
<feature type="compositionally biased region" description="Polar residues" evidence="1">
    <location>
        <begin position="47"/>
        <end position="68"/>
    </location>
</feature>
<evidence type="ECO:0000313" key="3">
    <source>
        <dbReference type="Proteomes" id="UP000001357"/>
    </source>
</evidence>
<organism evidence="2 3">
    <name type="scientific">Monosiga brevicollis</name>
    <name type="common">Choanoflagellate</name>
    <dbReference type="NCBI Taxonomy" id="81824"/>
    <lineage>
        <taxon>Eukaryota</taxon>
        <taxon>Choanoflagellata</taxon>
        <taxon>Craspedida</taxon>
        <taxon>Salpingoecidae</taxon>
        <taxon>Monosiga</taxon>
    </lineage>
</organism>
<feature type="region of interest" description="Disordered" evidence="1">
    <location>
        <begin position="306"/>
        <end position="470"/>
    </location>
</feature>
<sequence length="527" mass="57585">MAAAAKGTQHKPRPDVSHTLDREKAAAPPPREDTRRRRAQVEELTLPANSQSNTSTTIPEQPAQAQTEADTKPARSVARGGTTANPSSDRSIFAASLNGAPPQRRREPRVIADQASDPHLATGTPRLERADAPPPEPEPELGSRPRTRSVHFHFSDHLEEESETDPSPLQTSATPTRASASHEKPDPEASVPSAAPSRHSSSSRASYARGARSSVGMDVEEESPFARVRPSQKRQVRLPVDEAHEDEGATGDTGRIVTRHEPSSSVSHHQADIDKDTLPRAHRVPYESISSEHMLEDSGFEVRERSTLINPHDSGFGEETSPERGADVGRSALKYGYSIKQNQSSPSIRPTQASPPGSPVASDRRRVSYGEPASHGSRRASVSEMERGRTLGSLTRPGGGRRERSPLAHDYRSRSPSPGAVLPLRYGSRTATPLSQLSTSATKPLTTQHSSSTTRESHLSRHASRQLSESDPDFALLNRLRALGASPEEIRLHEHELKRIRQLEKRGMGGSRHRVLKYSETLSMEER</sequence>
<feature type="compositionally biased region" description="Polar residues" evidence="1">
    <location>
        <begin position="339"/>
        <end position="355"/>
    </location>
</feature>
<name>A9UTC6_MONBE</name>
<reference evidence="2 3" key="1">
    <citation type="journal article" date="2008" name="Nature">
        <title>The genome of the choanoflagellate Monosiga brevicollis and the origin of metazoans.</title>
        <authorList>
            <consortium name="JGI Sequencing"/>
            <person name="King N."/>
            <person name="Westbrook M.J."/>
            <person name="Young S.L."/>
            <person name="Kuo A."/>
            <person name="Abedin M."/>
            <person name="Chapman J."/>
            <person name="Fairclough S."/>
            <person name="Hellsten U."/>
            <person name="Isogai Y."/>
            <person name="Letunic I."/>
            <person name="Marr M."/>
            <person name="Pincus D."/>
            <person name="Putnam N."/>
            <person name="Rokas A."/>
            <person name="Wright K.J."/>
            <person name="Zuzow R."/>
            <person name="Dirks W."/>
            <person name="Good M."/>
            <person name="Goodstein D."/>
            <person name="Lemons D."/>
            <person name="Li W."/>
            <person name="Lyons J.B."/>
            <person name="Morris A."/>
            <person name="Nichols S."/>
            <person name="Richter D.J."/>
            <person name="Salamov A."/>
            <person name="Bork P."/>
            <person name="Lim W.A."/>
            <person name="Manning G."/>
            <person name="Miller W.T."/>
            <person name="McGinnis W."/>
            <person name="Shapiro H."/>
            <person name="Tjian R."/>
            <person name="Grigoriev I.V."/>
            <person name="Rokhsar D."/>
        </authorList>
    </citation>
    <scope>NUCLEOTIDE SEQUENCE [LARGE SCALE GENOMIC DNA]</scope>
    <source>
        <strain evidence="3">MX1 / ATCC 50154</strain>
    </source>
</reference>
<feature type="compositionally biased region" description="Low complexity" evidence="1">
    <location>
        <begin position="189"/>
        <end position="216"/>
    </location>
</feature>
<gene>
    <name evidence="2" type="ORF">MONBRDRAFT_23420</name>
</gene>
<evidence type="ECO:0000256" key="1">
    <source>
        <dbReference type="SAM" id="MobiDB-lite"/>
    </source>
</evidence>
<dbReference type="InParanoid" id="A9UTC6"/>
<dbReference type="KEGG" id="mbr:MONBRDRAFT_23420"/>
<keyword evidence="3" id="KW-1185">Reference proteome</keyword>
<feature type="compositionally biased region" description="Basic and acidic residues" evidence="1">
    <location>
        <begin position="269"/>
        <end position="279"/>
    </location>
</feature>
<proteinExistence type="predicted"/>
<feature type="compositionally biased region" description="Basic and acidic residues" evidence="1">
    <location>
        <begin position="400"/>
        <end position="413"/>
    </location>
</feature>
<feature type="compositionally biased region" description="Polar residues" evidence="1">
    <location>
        <begin position="429"/>
        <end position="454"/>
    </location>
</feature>
<dbReference type="Proteomes" id="UP000001357">
    <property type="component" value="Unassembled WGS sequence"/>
</dbReference>
<dbReference type="GeneID" id="5889309"/>
<dbReference type="RefSeq" id="XP_001743890.1">
    <property type="nucleotide sequence ID" value="XM_001743838.1"/>
</dbReference>
<feature type="compositionally biased region" description="Polar residues" evidence="1">
    <location>
        <begin position="165"/>
        <end position="179"/>
    </location>
</feature>
<accession>A9UTC6</accession>
<evidence type="ECO:0000313" key="2">
    <source>
        <dbReference type="EMBL" id="EDQ91468.1"/>
    </source>
</evidence>
<dbReference type="EMBL" id="CH991545">
    <property type="protein sequence ID" value="EDQ91468.1"/>
    <property type="molecule type" value="Genomic_DNA"/>
</dbReference>